<gene>
    <name evidence="1" type="ORF">BD324DRAFT_455414</name>
</gene>
<dbReference type="InParanoid" id="A0A1Y1UEW3"/>
<sequence length="190" mass="20618">MPRPSTSHLSSRLRQLTTSSPPATALFYARIWYALSAPFDGDHEALHVLALCFLQCDQPYSALYLVRDLADAEPELVPSRPGSSGFGRRKGCYGCAMIVGKCCDRLSRYSEGKGVVERALASSTPMNLPSLSPSLSAATPHLMLARLSHKGKAPEQAVEAYTKALQEDPWLWEAFTGLCDIGESFPSGPN</sequence>
<evidence type="ECO:0000313" key="1">
    <source>
        <dbReference type="EMBL" id="ORX36600.1"/>
    </source>
</evidence>
<keyword evidence="2" id="KW-1185">Reference proteome</keyword>
<evidence type="ECO:0000313" key="2">
    <source>
        <dbReference type="Proteomes" id="UP000193218"/>
    </source>
</evidence>
<name>A0A1Y1UEW3_9TREE</name>
<reference evidence="1 2" key="1">
    <citation type="submission" date="2017-03" db="EMBL/GenBank/DDBJ databases">
        <title>Widespread Adenine N6-methylation of Active Genes in Fungi.</title>
        <authorList>
            <consortium name="DOE Joint Genome Institute"/>
            <person name="Mondo S.J."/>
            <person name="Dannebaum R.O."/>
            <person name="Kuo R.C."/>
            <person name="Louie K.B."/>
            <person name="Bewick A.J."/>
            <person name="Labutti K."/>
            <person name="Haridas S."/>
            <person name="Kuo A."/>
            <person name="Salamov A."/>
            <person name="Ahrendt S.R."/>
            <person name="Lau R."/>
            <person name="Bowen B.P."/>
            <person name="Lipzen A."/>
            <person name="Sullivan W."/>
            <person name="Andreopoulos W.B."/>
            <person name="Clum A."/>
            <person name="Lindquist E."/>
            <person name="Daum C."/>
            <person name="Northen T.R."/>
            <person name="Ramamoorthy G."/>
            <person name="Schmitz R.J."/>
            <person name="Gryganskyi A."/>
            <person name="Culley D."/>
            <person name="Magnuson J."/>
            <person name="James T.Y."/>
            <person name="O'Malley M.A."/>
            <person name="Stajich J.E."/>
            <person name="Spatafora J.W."/>
            <person name="Visel A."/>
            <person name="Grigoriev I.V."/>
        </authorList>
    </citation>
    <scope>NUCLEOTIDE SEQUENCE [LARGE SCALE GENOMIC DNA]</scope>
    <source>
        <strain evidence="1 2">NRRL Y-17943</strain>
    </source>
</reference>
<dbReference type="RefSeq" id="XP_021870669.1">
    <property type="nucleotide sequence ID" value="XM_022012831.1"/>
</dbReference>
<organism evidence="1 2">
    <name type="scientific">Kockovaella imperatae</name>
    <dbReference type="NCBI Taxonomy" id="4999"/>
    <lineage>
        <taxon>Eukaryota</taxon>
        <taxon>Fungi</taxon>
        <taxon>Dikarya</taxon>
        <taxon>Basidiomycota</taxon>
        <taxon>Agaricomycotina</taxon>
        <taxon>Tremellomycetes</taxon>
        <taxon>Tremellales</taxon>
        <taxon>Cuniculitremaceae</taxon>
        <taxon>Kockovaella</taxon>
    </lineage>
</organism>
<dbReference type="OrthoDB" id="10248520at2759"/>
<dbReference type="Proteomes" id="UP000193218">
    <property type="component" value="Unassembled WGS sequence"/>
</dbReference>
<proteinExistence type="predicted"/>
<dbReference type="InterPro" id="IPR011990">
    <property type="entry name" value="TPR-like_helical_dom_sf"/>
</dbReference>
<accession>A0A1Y1UEW3</accession>
<protein>
    <submittedName>
        <fullName evidence="1">Uncharacterized protein</fullName>
    </submittedName>
</protein>
<dbReference type="GeneID" id="33554639"/>
<dbReference type="Gene3D" id="1.25.40.10">
    <property type="entry name" value="Tetratricopeptide repeat domain"/>
    <property type="match status" value="1"/>
</dbReference>
<dbReference type="SUPFAM" id="SSF48452">
    <property type="entry name" value="TPR-like"/>
    <property type="match status" value="1"/>
</dbReference>
<comment type="caution">
    <text evidence="1">The sequence shown here is derived from an EMBL/GenBank/DDBJ whole genome shotgun (WGS) entry which is preliminary data.</text>
</comment>
<dbReference type="EMBL" id="NBSH01000007">
    <property type="protein sequence ID" value="ORX36600.1"/>
    <property type="molecule type" value="Genomic_DNA"/>
</dbReference>
<dbReference type="AlphaFoldDB" id="A0A1Y1UEW3"/>
<dbReference type="STRING" id="4999.A0A1Y1UEW3"/>